<dbReference type="Gramene" id="PSAT_LOCUS8909_t1">
    <property type="protein sequence ID" value="CAL5188748.1"/>
    <property type="gene ID" value="PSAT_LOCUS8909"/>
</dbReference>
<feature type="transmembrane region" description="Helical" evidence="1">
    <location>
        <begin position="108"/>
        <end position="128"/>
    </location>
</feature>
<reference evidence="2 3" key="1">
    <citation type="journal article" date="2022" name="Nat. Genet.">
        <title>Improved pea reference genome and pan-genome highlight genomic features and evolutionary characteristics.</title>
        <authorList>
            <person name="Yang T."/>
            <person name="Liu R."/>
            <person name="Luo Y."/>
            <person name="Hu S."/>
            <person name="Wang D."/>
            <person name="Wang C."/>
            <person name="Pandey M.K."/>
            <person name="Ge S."/>
            <person name="Xu Q."/>
            <person name="Li N."/>
            <person name="Li G."/>
            <person name="Huang Y."/>
            <person name="Saxena R.K."/>
            <person name="Ji Y."/>
            <person name="Li M."/>
            <person name="Yan X."/>
            <person name="He Y."/>
            <person name="Liu Y."/>
            <person name="Wang X."/>
            <person name="Xiang C."/>
            <person name="Varshney R.K."/>
            <person name="Ding H."/>
            <person name="Gao S."/>
            <person name="Zong X."/>
        </authorList>
    </citation>
    <scope>NUCLEOTIDE SEQUENCE [LARGE SCALE GENOMIC DNA]</scope>
    <source>
        <strain evidence="2 3">cv. Zhongwan 6</strain>
    </source>
</reference>
<keyword evidence="1" id="KW-1133">Transmembrane helix</keyword>
<dbReference type="AlphaFoldDB" id="A0A9D5BBX6"/>
<keyword evidence="1" id="KW-0812">Transmembrane</keyword>
<evidence type="ECO:0000313" key="2">
    <source>
        <dbReference type="EMBL" id="KAI5437451.1"/>
    </source>
</evidence>
<accession>A0A9D5BBX6</accession>
<dbReference type="Gramene" id="Psat02G0352800-T1">
    <property type="protein sequence ID" value="KAI5437451.1"/>
    <property type="gene ID" value="KIW84_023528"/>
</dbReference>
<sequence>MSRCSEGSNCSKLHFIRDEYKSDLDAPLMTLWTDVSPGRRFYKCGMYKVQGHKRCNYFVWYDKEMTPRSKELISSLNEILGLKKIKVDEFKHKEDELKMEIKFMKIQLKFTIGIIIMLLIGLVATSVLN</sequence>
<evidence type="ECO:0000313" key="3">
    <source>
        <dbReference type="Proteomes" id="UP001058974"/>
    </source>
</evidence>
<name>A0A9D5BBX6_PEA</name>
<dbReference type="EMBL" id="JAMSHJ010000002">
    <property type="protein sequence ID" value="KAI5437451.1"/>
    <property type="molecule type" value="Genomic_DNA"/>
</dbReference>
<keyword evidence="1" id="KW-0472">Membrane</keyword>
<comment type="caution">
    <text evidence="2">The sequence shown here is derived from an EMBL/GenBank/DDBJ whole genome shotgun (WGS) entry which is preliminary data.</text>
</comment>
<evidence type="ECO:0008006" key="4">
    <source>
        <dbReference type="Google" id="ProtNLM"/>
    </source>
</evidence>
<dbReference type="PANTHER" id="PTHR33248">
    <property type="entry name" value="ZINC ION-BINDING PROTEIN"/>
    <property type="match status" value="1"/>
</dbReference>
<gene>
    <name evidence="2" type="ORF">KIW84_023528</name>
</gene>
<protein>
    <recommendedName>
        <fullName evidence="4">Zinc finger GRF-type domain-containing protein</fullName>
    </recommendedName>
</protein>
<proteinExistence type="predicted"/>
<organism evidence="2 3">
    <name type="scientific">Pisum sativum</name>
    <name type="common">Garden pea</name>
    <name type="synonym">Lathyrus oleraceus</name>
    <dbReference type="NCBI Taxonomy" id="3888"/>
    <lineage>
        <taxon>Eukaryota</taxon>
        <taxon>Viridiplantae</taxon>
        <taxon>Streptophyta</taxon>
        <taxon>Embryophyta</taxon>
        <taxon>Tracheophyta</taxon>
        <taxon>Spermatophyta</taxon>
        <taxon>Magnoliopsida</taxon>
        <taxon>eudicotyledons</taxon>
        <taxon>Gunneridae</taxon>
        <taxon>Pentapetalae</taxon>
        <taxon>rosids</taxon>
        <taxon>fabids</taxon>
        <taxon>Fabales</taxon>
        <taxon>Fabaceae</taxon>
        <taxon>Papilionoideae</taxon>
        <taxon>50 kb inversion clade</taxon>
        <taxon>NPAAA clade</taxon>
        <taxon>Hologalegina</taxon>
        <taxon>IRL clade</taxon>
        <taxon>Fabeae</taxon>
        <taxon>Lathyrus</taxon>
    </lineage>
</organism>
<keyword evidence="3" id="KW-1185">Reference proteome</keyword>
<evidence type="ECO:0000256" key="1">
    <source>
        <dbReference type="SAM" id="Phobius"/>
    </source>
</evidence>
<dbReference type="Proteomes" id="UP001058974">
    <property type="component" value="Chromosome 2"/>
</dbReference>